<evidence type="ECO:0000256" key="4">
    <source>
        <dbReference type="ARBA" id="ARBA00022737"/>
    </source>
</evidence>
<proteinExistence type="inferred from homology"/>
<keyword evidence="11" id="KW-1185">Reference proteome</keyword>
<evidence type="ECO:0000313" key="10">
    <source>
        <dbReference type="EMBL" id="VUG18600.1"/>
    </source>
</evidence>
<evidence type="ECO:0000256" key="1">
    <source>
        <dbReference type="ARBA" id="ARBA00004245"/>
    </source>
</evidence>
<sequence length="334" mass="37101">MSSQSGIEANQNLLRDFQSFVASQKKVLILKIQNEALEVDSTLDGGDASIDVWLQSLRSTLSEHAPAYVVIRNNNGKTFTFISYVPSEAKVHDKMVYASTNGAIARDLGADHFSSSVFVDSKEDLTSQWWESVQGEKKGSDSNIHAEEDPEKQDDEIWLQAGSSSRRKSLVQDQRKELGFRMDPSLEKVVYGCAGHSGDVDVVYTIVIKGEELQLDAKHTLENLKTDLVGALPTENPSYNIVSSAKGEFFIYCCPSGSKVRDRMKYAASRLAFTKDLKNHGYNFKQTVEVGDPAELDVSSLLETTSEQKKDTAKASQFLGGKMRFSKPRGPRRR</sequence>
<evidence type="ECO:0000256" key="6">
    <source>
        <dbReference type="ARBA" id="ARBA00023212"/>
    </source>
</evidence>
<feature type="domain" description="ADF-H" evidence="9">
    <location>
        <begin position="1"/>
        <end position="135"/>
    </location>
</feature>
<dbReference type="Proteomes" id="UP000478008">
    <property type="component" value="Unassembled WGS sequence"/>
</dbReference>
<dbReference type="GO" id="GO:0005884">
    <property type="term" value="C:actin filament"/>
    <property type="evidence" value="ECO:0007669"/>
    <property type="project" value="TreeGrafter"/>
</dbReference>
<dbReference type="GO" id="GO:0051016">
    <property type="term" value="P:barbed-end actin filament capping"/>
    <property type="evidence" value="ECO:0007669"/>
    <property type="project" value="TreeGrafter"/>
</dbReference>
<dbReference type="PANTHER" id="PTHR13759:SF1">
    <property type="entry name" value="TWINFILIN"/>
    <property type="match status" value="1"/>
</dbReference>
<organism evidence="10 11">
    <name type="scientific">Dekkera bruxellensis</name>
    <name type="common">Brettanomyces custersii</name>
    <dbReference type="NCBI Taxonomy" id="5007"/>
    <lineage>
        <taxon>Eukaryota</taxon>
        <taxon>Fungi</taxon>
        <taxon>Dikarya</taxon>
        <taxon>Ascomycota</taxon>
        <taxon>Saccharomycotina</taxon>
        <taxon>Pichiomycetes</taxon>
        <taxon>Pichiales</taxon>
        <taxon>Pichiaceae</taxon>
        <taxon>Brettanomyces</taxon>
    </lineage>
</organism>
<protein>
    <submittedName>
        <fullName evidence="10">DEBR0S3_15500g1_1</fullName>
    </submittedName>
</protein>
<feature type="region of interest" description="Disordered" evidence="8">
    <location>
        <begin position="305"/>
        <end position="334"/>
    </location>
</feature>
<dbReference type="GO" id="GO:0030042">
    <property type="term" value="P:actin filament depolymerization"/>
    <property type="evidence" value="ECO:0007669"/>
    <property type="project" value="TreeGrafter"/>
</dbReference>
<feature type="region of interest" description="Disordered" evidence="8">
    <location>
        <begin position="134"/>
        <end position="153"/>
    </location>
</feature>
<comment type="subunit">
    <text evidence="7">Interacts with G-actin; ADP-actin form.</text>
</comment>
<dbReference type="GO" id="GO:0005737">
    <property type="term" value="C:cytoplasm"/>
    <property type="evidence" value="ECO:0007669"/>
    <property type="project" value="TreeGrafter"/>
</dbReference>
<evidence type="ECO:0000259" key="9">
    <source>
        <dbReference type="PROSITE" id="PS51263"/>
    </source>
</evidence>
<dbReference type="Gene3D" id="3.40.20.10">
    <property type="entry name" value="Severin"/>
    <property type="match status" value="2"/>
</dbReference>
<dbReference type="GO" id="GO:0003785">
    <property type="term" value="F:actin monomer binding"/>
    <property type="evidence" value="ECO:0007669"/>
    <property type="project" value="TreeGrafter"/>
</dbReference>
<evidence type="ECO:0000256" key="7">
    <source>
        <dbReference type="ARBA" id="ARBA00038532"/>
    </source>
</evidence>
<evidence type="ECO:0000313" key="11">
    <source>
        <dbReference type="Proteomes" id="UP000478008"/>
    </source>
</evidence>
<dbReference type="AlphaFoldDB" id="A0A7D9H0Q2"/>
<evidence type="ECO:0000256" key="3">
    <source>
        <dbReference type="ARBA" id="ARBA00022490"/>
    </source>
</evidence>
<dbReference type="GO" id="GO:0051015">
    <property type="term" value="F:actin filament binding"/>
    <property type="evidence" value="ECO:0007669"/>
    <property type="project" value="TreeGrafter"/>
</dbReference>
<keyword evidence="5" id="KW-0009">Actin-binding</keyword>
<name>A0A7D9H0Q2_DEKBR</name>
<dbReference type="InterPro" id="IPR002108">
    <property type="entry name" value="ADF-H"/>
</dbReference>
<dbReference type="InterPro" id="IPR028458">
    <property type="entry name" value="Twinfilin"/>
</dbReference>
<keyword evidence="6" id="KW-0206">Cytoskeleton</keyword>
<feature type="compositionally biased region" description="Basic and acidic residues" evidence="8">
    <location>
        <begin position="134"/>
        <end position="147"/>
    </location>
</feature>
<feature type="compositionally biased region" description="Basic residues" evidence="8">
    <location>
        <begin position="324"/>
        <end position="334"/>
    </location>
</feature>
<dbReference type="SMART" id="SM00102">
    <property type="entry name" value="ADF"/>
    <property type="match status" value="2"/>
</dbReference>
<dbReference type="Pfam" id="PF00241">
    <property type="entry name" value="Cofilin_ADF"/>
    <property type="match status" value="2"/>
</dbReference>
<reference evidence="10 11" key="1">
    <citation type="submission" date="2019-07" db="EMBL/GenBank/DDBJ databases">
        <authorList>
            <person name="Friedrich A."/>
            <person name="Schacherer J."/>
        </authorList>
    </citation>
    <scope>NUCLEOTIDE SEQUENCE [LARGE SCALE GENOMIC DNA]</scope>
</reference>
<dbReference type="InterPro" id="IPR029006">
    <property type="entry name" value="ADF-H/Gelsolin-like_dom_sf"/>
</dbReference>
<dbReference type="PANTHER" id="PTHR13759">
    <property type="entry name" value="TWINFILIN"/>
    <property type="match status" value="1"/>
</dbReference>
<dbReference type="SUPFAM" id="SSF55753">
    <property type="entry name" value="Actin depolymerizing proteins"/>
    <property type="match status" value="2"/>
</dbReference>
<evidence type="ECO:0000256" key="2">
    <source>
        <dbReference type="ARBA" id="ARBA00009557"/>
    </source>
</evidence>
<dbReference type="CDD" id="cd11285">
    <property type="entry name" value="ADF_Twf-N_like"/>
    <property type="match status" value="1"/>
</dbReference>
<comment type="subcellular location">
    <subcellularLocation>
        <location evidence="1">Cytoplasm</location>
        <location evidence="1">Cytoskeleton</location>
    </subcellularLocation>
</comment>
<gene>
    <name evidence="10" type="ORF">DEBR0S3_15500G</name>
</gene>
<evidence type="ECO:0000256" key="8">
    <source>
        <dbReference type="SAM" id="MobiDB-lite"/>
    </source>
</evidence>
<comment type="similarity">
    <text evidence="2">Belongs to the actin-binding proteins ADF family. Twinfilin subfamily.</text>
</comment>
<accession>A0A7D9H0Q2</accession>
<evidence type="ECO:0000256" key="5">
    <source>
        <dbReference type="ARBA" id="ARBA00023203"/>
    </source>
</evidence>
<dbReference type="EMBL" id="CABFWN010000003">
    <property type="protein sequence ID" value="VUG18600.1"/>
    <property type="molecule type" value="Genomic_DNA"/>
</dbReference>
<keyword evidence="4" id="KW-0677">Repeat</keyword>
<dbReference type="PROSITE" id="PS51263">
    <property type="entry name" value="ADF_H"/>
    <property type="match status" value="1"/>
</dbReference>
<keyword evidence="3" id="KW-0963">Cytoplasm</keyword>